<dbReference type="Gene3D" id="2.60.120.200">
    <property type="match status" value="2"/>
</dbReference>
<reference evidence="8" key="1">
    <citation type="submission" date="2023-04" db="EMBL/GenBank/DDBJ databases">
        <authorList>
            <person name="Vijverberg K."/>
            <person name="Xiong W."/>
            <person name="Schranz E."/>
        </authorList>
    </citation>
    <scope>NUCLEOTIDE SEQUENCE</scope>
</reference>
<keyword evidence="6" id="KW-0964">Secreted</keyword>
<dbReference type="InterPro" id="IPR010713">
    <property type="entry name" value="XET_C"/>
</dbReference>
<feature type="domain" description="GH16" evidence="7">
    <location>
        <begin position="3"/>
        <end position="227"/>
    </location>
</feature>
<dbReference type="EMBL" id="OX465086">
    <property type="protein sequence ID" value="CAI9260805.1"/>
    <property type="molecule type" value="Genomic_DNA"/>
</dbReference>
<feature type="signal peptide" evidence="6">
    <location>
        <begin position="1"/>
        <end position="27"/>
    </location>
</feature>
<keyword evidence="6" id="KW-0961">Cell wall biogenesis/degradation</keyword>
<keyword evidence="6" id="KW-0052">Apoplast</keyword>
<evidence type="ECO:0000256" key="5">
    <source>
        <dbReference type="PIRSR" id="PIRSR005604-1"/>
    </source>
</evidence>
<dbReference type="Pfam" id="PF00722">
    <property type="entry name" value="Glyco_hydro_16"/>
    <property type="match status" value="2"/>
</dbReference>
<keyword evidence="2 6" id="KW-0378">Hydrolase</keyword>
<organism evidence="8 9">
    <name type="scientific">Lactuca saligna</name>
    <name type="common">Willowleaf lettuce</name>
    <dbReference type="NCBI Taxonomy" id="75948"/>
    <lineage>
        <taxon>Eukaryota</taxon>
        <taxon>Viridiplantae</taxon>
        <taxon>Streptophyta</taxon>
        <taxon>Embryophyta</taxon>
        <taxon>Tracheophyta</taxon>
        <taxon>Spermatophyta</taxon>
        <taxon>Magnoliopsida</taxon>
        <taxon>eudicotyledons</taxon>
        <taxon>Gunneridae</taxon>
        <taxon>Pentapetalae</taxon>
        <taxon>asterids</taxon>
        <taxon>campanulids</taxon>
        <taxon>Asterales</taxon>
        <taxon>Asteraceae</taxon>
        <taxon>Cichorioideae</taxon>
        <taxon>Cichorieae</taxon>
        <taxon>Lactucinae</taxon>
        <taxon>Lactuca</taxon>
    </lineage>
</organism>
<evidence type="ECO:0000256" key="2">
    <source>
        <dbReference type="ARBA" id="ARBA00022801"/>
    </source>
</evidence>
<keyword evidence="9" id="KW-1185">Reference proteome</keyword>
<proteinExistence type="inferred from homology"/>
<dbReference type="PANTHER" id="PTHR31062">
    <property type="entry name" value="XYLOGLUCAN ENDOTRANSGLUCOSYLASE/HYDROLASE PROTEIN 8-RELATED"/>
    <property type="match status" value="1"/>
</dbReference>
<dbReference type="GO" id="GO:0010411">
    <property type="term" value="P:xyloglucan metabolic process"/>
    <property type="evidence" value="ECO:0007669"/>
    <property type="project" value="InterPro"/>
</dbReference>
<dbReference type="InterPro" id="IPR000757">
    <property type="entry name" value="Beta-glucanase-like"/>
</dbReference>
<evidence type="ECO:0000256" key="4">
    <source>
        <dbReference type="ARBA" id="ARBA00023295"/>
    </source>
</evidence>
<name>A0AA35Y119_LACSI</name>
<keyword evidence="4 6" id="KW-0326">Glycosidase</keyword>
<dbReference type="GO" id="GO:0016762">
    <property type="term" value="F:xyloglucan:xyloglucosyl transferase activity"/>
    <property type="evidence" value="ECO:0007669"/>
    <property type="project" value="UniProtKB-EC"/>
</dbReference>
<protein>
    <recommendedName>
        <fullName evidence="6">Xyloglucan endotransglucosylase/hydrolase</fullName>
        <ecNumber evidence="6">2.4.1.207</ecNumber>
    </recommendedName>
</protein>
<dbReference type="SUPFAM" id="SSF49899">
    <property type="entry name" value="Concanavalin A-like lectins/glucanases"/>
    <property type="match status" value="1"/>
</dbReference>
<comment type="PTM">
    <text evidence="6">Contains at least one intrachain disulfide bond essential for its enzymatic activity.</text>
</comment>
<keyword evidence="3" id="KW-1015">Disulfide bond</keyword>
<dbReference type="PROSITE" id="PS51762">
    <property type="entry name" value="GH16_2"/>
    <property type="match status" value="1"/>
</dbReference>
<feature type="active site" description="Proton donor" evidence="5">
    <location>
        <position position="111"/>
    </location>
</feature>
<dbReference type="Pfam" id="PF06955">
    <property type="entry name" value="XET_C"/>
    <property type="match status" value="1"/>
</dbReference>
<accession>A0AA35Y119</accession>
<evidence type="ECO:0000259" key="7">
    <source>
        <dbReference type="PROSITE" id="PS51762"/>
    </source>
</evidence>
<evidence type="ECO:0000256" key="1">
    <source>
        <dbReference type="ARBA" id="ARBA00022679"/>
    </source>
</evidence>
<feature type="active site" description="Nucleophile" evidence="5">
    <location>
        <position position="107"/>
    </location>
</feature>
<keyword evidence="6" id="KW-0732">Signal</keyword>
<keyword evidence="1 6" id="KW-0808">Transferase</keyword>
<dbReference type="AlphaFoldDB" id="A0AA35Y119"/>
<dbReference type="Proteomes" id="UP001177003">
    <property type="component" value="Chromosome 0"/>
</dbReference>
<evidence type="ECO:0000313" key="9">
    <source>
        <dbReference type="Proteomes" id="UP001177003"/>
    </source>
</evidence>
<comment type="function">
    <text evidence="6">Catalyzes xyloglucan endohydrolysis (XEH) and/or endotransglycosylation (XET). Cleaves and religates xyloglucan polymers, an essential constituent of the primary cell wall, and thereby participates in cell wall construction of growing tissues.</text>
</comment>
<dbReference type="GO" id="GO:0071555">
    <property type="term" value="P:cell wall organization"/>
    <property type="evidence" value="ECO:0007669"/>
    <property type="project" value="UniProtKB-KW"/>
</dbReference>
<evidence type="ECO:0000256" key="6">
    <source>
        <dbReference type="RuleBase" id="RU361120"/>
    </source>
</evidence>
<feature type="chain" id="PRO_5041481220" description="Xyloglucan endotransglucosylase/hydrolase" evidence="6">
    <location>
        <begin position="28"/>
        <end position="259"/>
    </location>
</feature>
<comment type="subcellular location">
    <subcellularLocation>
        <location evidence="6">Secreted</location>
        <location evidence="6">Cell wall</location>
    </subcellularLocation>
    <subcellularLocation>
        <location evidence="6">Secreted</location>
        <location evidence="6">Extracellular space</location>
        <location evidence="6">Apoplast</location>
    </subcellularLocation>
</comment>
<dbReference type="GO" id="GO:0048046">
    <property type="term" value="C:apoplast"/>
    <property type="evidence" value="ECO:0007669"/>
    <property type="project" value="UniProtKB-SubCell"/>
</dbReference>
<sequence length="259" mass="30297">MDLHLWIITKMMVILSEVIFLLRVSDATQNARFDENYKIIWGNQHVQLLNQRQEVQLTLDKSSGAGFGSKLYFGSGCFQMKIKLPARDSGGIVTAFYLFLNTTVHEEMDFEFLGNRPDFHYYKLLWNDHQVVFFVDDTPIRVYKNNIIRGVGYPNHTLQVITSFWDGSSWATDGGKTKVNYSNAPFHVNFQDFNIDGCISMPNSPNKDCASQKYWWNNKKYWQLNPQQLKSLENVRKKYMTYDYCTDKSRYPTPRPECS</sequence>
<dbReference type="InterPro" id="IPR013320">
    <property type="entry name" value="ConA-like_dom_sf"/>
</dbReference>
<dbReference type="GO" id="GO:0004553">
    <property type="term" value="F:hydrolase activity, hydrolyzing O-glycosyl compounds"/>
    <property type="evidence" value="ECO:0007669"/>
    <property type="project" value="InterPro"/>
</dbReference>
<dbReference type="PIRSF" id="PIRSF005604">
    <property type="entry name" value="XET"/>
    <property type="match status" value="1"/>
</dbReference>
<evidence type="ECO:0000256" key="3">
    <source>
        <dbReference type="ARBA" id="ARBA00023157"/>
    </source>
</evidence>
<dbReference type="EC" id="2.4.1.207" evidence="6"/>
<dbReference type="InterPro" id="IPR016455">
    <property type="entry name" value="XTH"/>
</dbReference>
<keyword evidence="6" id="KW-0134">Cell wall</keyword>
<gene>
    <name evidence="8" type="ORF">LSALG_LOCUS1631</name>
</gene>
<evidence type="ECO:0000313" key="8">
    <source>
        <dbReference type="EMBL" id="CAI9260805.1"/>
    </source>
</evidence>
<dbReference type="InterPro" id="IPR044791">
    <property type="entry name" value="Beta-glucanase/XTH"/>
</dbReference>
<comment type="similarity">
    <text evidence="6">Belongs to the glycosyl hydrolase 16 family.</text>
</comment>
<dbReference type="GO" id="GO:0042546">
    <property type="term" value="P:cell wall biogenesis"/>
    <property type="evidence" value="ECO:0007669"/>
    <property type="project" value="InterPro"/>
</dbReference>